<dbReference type="PRINTS" id="PR00469">
    <property type="entry name" value="PNDRDTASEII"/>
</dbReference>
<dbReference type="Pfam" id="PF13738">
    <property type="entry name" value="Pyr_redox_3"/>
    <property type="match status" value="1"/>
</dbReference>
<evidence type="ECO:0000313" key="2">
    <source>
        <dbReference type="EMBL" id="MBP2375154.1"/>
    </source>
</evidence>
<dbReference type="InterPro" id="IPR050982">
    <property type="entry name" value="Auxin_biosynth/cation_transpt"/>
</dbReference>
<comment type="caution">
    <text evidence="2">The sequence shown here is derived from an EMBL/GenBank/DDBJ whole genome shotgun (WGS) entry which is preliminary data.</text>
</comment>
<protein>
    <submittedName>
        <fullName evidence="2">Cation diffusion facilitator CzcD-associated flavoprotein CzcO</fullName>
    </submittedName>
</protein>
<evidence type="ECO:0000256" key="1">
    <source>
        <dbReference type="ARBA" id="ARBA00023002"/>
    </source>
</evidence>
<keyword evidence="3" id="KW-1185">Reference proteome</keyword>
<gene>
    <name evidence="2" type="ORF">JOF46_003066</name>
</gene>
<dbReference type="Proteomes" id="UP000766570">
    <property type="component" value="Unassembled WGS sequence"/>
</dbReference>
<dbReference type="PANTHER" id="PTHR43539">
    <property type="entry name" value="FLAVIN-BINDING MONOOXYGENASE-LIKE PROTEIN (AFU_ORTHOLOGUE AFUA_4G09220)"/>
    <property type="match status" value="1"/>
</dbReference>
<keyword evidence="1" id="KW-0560">Oxidoreductase</keyword>
<organism evidence="2 3">
    <name type="scientific">Paeniglutamicibacter psychrophenolicus</name>
    <dbReference type="NCBI Taxonomy" id="257454"/>
    <lineage>
        <taxon>Bacteria</taxon>
        <taxon>Bacillati</taxon>
        <taxon>Actinomycetota</taxon>
        <taxon>Actinomycetes</taxon>
        <taxon>Micrococcales</taxon>
        <taxon>Micrococcaceae</taxon>
        <taxon>Paeniglutamicibacter</taxon>
    </lineage>
</organism>
<dbReference type="SUPFAM" id="SSF51905">
    <property type="entry name" value="FAD/NAD(P)-binding domain"/>
    <property type="match status" value="2"/>
</dbReference>
<dbReference type="PANTHER" id="PTHR43539:SF78">
    <property type="entry name" value="FLAVIN-CONTAINING MONOOXYGENASE"/>
    <property type="match status" value="1"/>
</dbReference>
<accession>A0ABS4WG12</accession>
<evidence type="ECO:0000313" key="3">
    <source>
        <dbReference type="Proteomes" id="UP000766570"/>
    </source>
</evidence>
<name>A0ABS4WG12_9MICC</name>
<proteinExistence type="predicted"/>
<dbReference type="Gene3D" id="3.50.50.60">
    <property type="entry name" value="FAD/NAD(P)-binding domain"/>
    <property type="match status" value="1"/>
</dbReference>
<reference evidence="2 3" key="1">
    <citation type="submission" date="2021-03" db="EMBL/GenBank/DDBJ databases">
        <title>Sequencing the genomes of 1000 actinobacteria strains.</title>
        <authorList>
            <person name="Klenk H.-P."/>
        </authorList>
    </citation>
    <scope>NUCLEOTIDE SEQUENCE [LARGE SCALE GENOMIC DNA]</scope>
    <source>
        <strain evidence="2 3">DSM 15454</strain>
    </source>
</reference>
<sequence>MRAEHAVIIGAGPAGLAAAAALGSRGLASPVLERGAGPAESWRTRPEKLRLNSRRRSSQFRGLRYPRGTGTFPGRDEVIEYFTRYASLKRIDIRTGTTVQRVDAHPGGWLLQTSAGPLEARHVVVATGLFATPVMPPWPDLESFRGTAMHSAGYRNAAPFAGRDVVVAGAGTTAMEIAAELVAGGARSVALAVRTPPNLVPRIFGALPGVKLMLRLPTALGDAQMRVLRRRLIGNLEAHGLPEPSEGPFALLKRTGAGPATVDPEPLAAIRDGSIRVVGAVAGFGRDSDQVLLADGSWIHADVLIAATGFRPGLESMLGHLDVLDEAGIPDPDRTEANGLHFIGFDRVPGQLVFCPAAARVIARKITADRPRS</sequence>
<dbReference type="RefSeq" id="WP_209908450.1">
    <property type="nucleotide sequence ID" value="NZ_BAAAMI010000008.1"/>
</dbReference>
<dbReference type="PRINTS" id="PR00368">
    <property type="entry name" value="FADPNR"/>
</dbReference>
<dbReference type="EMBL" id="JAGIOE010000001">
    <property type="protein sequence ID" value="MBP2375154.1"/>
    <property type="molecule type" value="Genomic_DNA"/>
</dbReference>
<dbReference type="InterPro" id="IPR036188">
    <property type="entry name" value="FAD/NAD-bd_sf"/>
</dbReference>